<dbReference type="Proteomes" id="UP000256779">
    <property type="component" value="Unassembled WGS sequence"/>
</dbReference>
<feature type="domain" description="Alcohol dehydrogenase-like N-terminal" evidence="7">
    <location>
        <begin position="23"/>
        <end position="133"/>
    </location>
</feature>
<dbReference type="Gene3D" id="3.40.50.720">
    <property type="entry name" value="NAD(P)-binding Rossmann-like Domain"/>
    <property type="match status" value="1"/>
</dbReference>
<dbReference type="PANTHER" id="PTHR43161">
    <property type="entry name" value="SORBITOL DEHYDROGENASE"/>
    <property type="match status" value="1"/>
</dbReference>
<evidence type="ECO:0000256" key="1">
    <source>
        <dbReference type="ARBA" id="ARBA00001947"/>
    </source>
</evidence>
<evidence type="ECO:0000259" key="6">
    <source>
        <dbReference type="Pfam" id="PF00107"/>
    </source>
</evidence>
<evidence type="ECO:0000256" key="5">
    <source>
        <dbReference type="ARBA" id="ARBA00023002"/>
    </source>
</evidence>
<keyword evidence="3" id="KW-0479">Metal-binding</keyword>
<dbReference type="InterPro" id="IPR036291">
    <property type="entry name" value="NAD(P)-bd_dom_sf"/>
</dbReference>
<dbReference type="RefSeq" id="WP_115869328.1">
    <property type="nucleotide sequence ID" value="NZ_QREG01000018.1"/>
</dbReference>
<dbReference type="GO" id="GO:0016491">
    <property type="term" value="F:oxidoreductase activity"/>
    <property type="evidence" value="ECO:0007669"/>
    <property type="project" value="UniProtKB-KW"/>
</dbReference>
<name>A0A3D9KYW6_MARFU</name>
<dbReference type="SUPFAM" id="SSF51735">
    <property type="entry name" value="NAD(P)-binding Rossmann-fold domains"/>
    <property type="match status" value="1"/>
</dbReference>
<dbReference type="Pfam" id="PF08240">
    <property type="entry name" value="ADH_N"/>
    <property type="match status" value="1"/>
</dbReference>
<dbReference type="InterPro" id="IPR013154">
    <property type="entry name" value="ADH-like_N"/>
</dbReference>
<dbReference type="InterPro" id="IPR013149">
    <property type="entry name" value="ADH-like_C"/>
</dbReference>
<dbReference type="GO" id="GO:0046872">
    <property type="term" value="F:metal ion binding"/>
    <property type="evidence" value="ECO:0007669"/>
    <property type="project" value="UniProtKB-KW"/>
</dbReference>
<dbReference type="Gene3D" id="3.90.180.10">
    <property type="entry name" value="Medium-chain alcohol dehydrogenases, catalytic domain"/>
    <property type="match status" value="1"/>
</dbReference>
<keyword evidence="4" id="KW-0862">Zinc</keyword>
<comment type="similarity">
    <text evidence="2">Belongs to the zinc-containing alcohol dehydrogenase family.</text>
</comment>
<gene>
    <name evidence="8" type="ORF">C7460_11816</name>
</gene>
<evidence type="ECO:0000259" key="7">
    <source>
        <dbReference type="Pfam" id="PF08240"/>
    </source>
</evidence>
<dbReference type="Pfam" id="PF00107">
    <property type="entry name" value="ADH_zinc_N"/>
    <property type="match status" value="1"/>
</dbReference>
<evidence type="ECO:0000313" key="8">
    <source>
        <dbReference type="EMBL" id="RED95239.1"/>
    </source>
</evidence>
<feature type="domain" description="Alcohol dehydrogenase-like C-terminal" evidence="6">
    <location>
        <begin position="171"/>
        <end position="298"/>
    </location>
</feature>
<evidence type="ECO:0000256" key="3">
    <source>
        <dbReference type="ARBA" id="ARBA00022723"/>
    </source>
</evidence>
<keyword evidence="9" id="KW-1185">Reference proteome</keyword>
<dbReference type="InterPro" id="IPR011032">
    <property type="entry name" value="GroES-like_sf"/>
</dbReference>
<proteinExistence type="inferred from homology"/>
<dbReference type="SUPFAM" id="SSF50129">
    <property type="entry name" value="GroES-like"/>
    <property type="match status" value="1"/>
</dbReference>
<dbReference type="EMBL" id="QREG01000018">
    <property type="protein sequence ID" value="RED95239.1"/>
    <property type="molecule type" value="Genomic_DNA"/>
</dbReference>
<keyword evidence="5" id="KW-0560">Oxidoreductase</keyword>
<dbReference type="OrthoDB" id="9787435at2"/>
<evidence type="ECO:0000256" key="4">
    <source>
        <dbReference type="ARBA" id="ARBA00022833"/>
    </source>
</evidence>
<dbReference type="AlphaFoldDB" id="A0A3D9KYW6"/>
<protein>
    <submittedName>
        <fullName evidence="8">Threonine dehydrogenase-like Zn-dependent dehydrogenase</fullName>
    </submittedName>
</protein>
<sequence>MKAAFYRSKGKFEIGEGQQVAPGPGEVRLNVAFCGVCGTDVHIFHGVMDQRVSPPQTIGHEASAVVAELGEGVTNVSVGDNVAVRPLHFGAPHPFDKGHAHVGKNLKFIGIDSPGAFQNSWTVPAYTLHHLPEGLSLEHGAFIEPLAVACHDVKIGRVQAGENTLVIGGGPIGTLIAYVLKEKGANVIISEVNDKRLQMLGDLGFQTINPLKEDLLARISELTEDKMIDCAFEVSGSAPGVKTMTEVVNVRGRIVMVAIHGGEPKPVDLFKFFWSEIELLGARLYEEEDYEEAIRIAASGSIPFDQLITSKDTLDNIQKIFEEIDQNPAGMKYLIDCQA</sequence>
<comment type="caution">
    <text evidence="8">The sequence shown here is derived from an EMBL/GenBank/DDBJ whole genome shotgun (WGS) entry which is preliminary data.</text>
</comment>
<evidence type="ECO:0000256" key="2">
    <source>
        <dbReference type="ARBA" id="ARBA00008072"/>
    </source>
</evidence>
<evidence type="ECO:0000313" key="9">
    <source>
        <dbReference type="Proteomes" id="UP000256779"/>
    </source>
</evidence>
<comment type="cofactor">
    <cofactor evidence="1">
        <name>Zn(2+)</name>
        <dbReference type="ChEBI" id="CHEBI:29105"/>
    </cofactor>
</comment>
<organism evidence="8 9">
    <name type="scientific">Marinoscillum furvescens DSM 4134</name>
    <dbReference type="NCBI Taxonomy" id="1122208"/>
    <lineage>
        <taxon>Bacteria</taxon>
        <taxon>Pseudomonadati</taxon>
        <taxon>Bacteroidota</taxon>
        <taxon>Cytophagia</taxon>
        <taxon>Cytophagales</taxon>
        <taxon>Reichenbachiellaceae</taxon>
        <taxon>Marinoscillum</taxon>
    </lineage>
</organism>
<accession>A0A3D9KYW6</accession>
<dbReference type="PANTHER" id="PTHR43161:SF23">
    <property type="entry name" value="(R,R)-BUTANEDIOL DEHYDROGENASE-RELATED"/>
    <property type="match status" value="1"/>
</dbReference>
<reference evidence="8 9" key="1">
    <citation type="submission" date="2018-07" db="EMBL/GenBank/DDBJ databases">
        <title>Genomic Encyclopedia of Type Strains, Phase IV (KMG-IV): sequencing the most valuable type-strain genomes for metagenomic binning, comparative biology and taxonomic classification.</title>
        <authorList>
            <person name="Goeker M."/>
        </authorList>
    </citation>
    <scope>NUCLEOTIDE SEQUENCE [LARGE SCALE GENOMIC DNA]</scope>
    <source>
        <strain evidence="8 9">DSM 4134</strain>
    </source>
</reference>